<dbReference type="AlphaFoldDB" id="A0A061RVT7"/>
<dbReference type="EMBL" id="GBEZ01010915">
    <property type="protein sequence ID" value="JAC74815.1"/>
    <property type="molecule type" value="Transcribed_RNA"/>
</dbReference>
<evidence type="ECO:0000313" key="2">
    <source>
        <dbReference type="EMBL" id="JAC74815.1"/>
    </source>
</evidence>
<feature type="compositionally biased region" description="Basic and acidic residues" evidence="1">
    <location>
        <begin position="497"/>
        <end position="515"/>
    </location>
</feature>
<gene>
    <name evidence="2" type="ORF">TSPGSL018_24905</name>
</gene>
<feature type="region of interest" description="Disordered" evidence="1">
    <location>
        <begin position="491"/>
        <end position="526"/>
    </location>
</feature>
<reference evidence="2" key="1">
    <citation type="submission" date="2014-05" db="EMBL/GenBank/DDBJ databases">
        <title>The transcriptome of the halophilic microalga Tetraselmis sp. GSL018 isolated from the Great Salt Lake, Utah.</title>
        <authorList>
            <person name="Jinkerson R.E."/>
            <person name="D'Adamo S."/>
            <person name="Posewitz M.C."/>
        </authorList>
    </citation>
    <scope>NUCLEOTIDE SEQUENCE</scope>
    <source>
        <strain evidence="2">GSL018</strain>
    </source>
</reference>
<evidence type="ECO:0000256" key="1">
    <source>
        <dbReference type="SAM" id="MobiDB-lite"/>
    </source>
</evidence>
<feature type="region of interest" description="Disordered" evidence="1">
    <location>
        <begin position="403"/>
        <end position="442"/>
    </location>
</feature>
<protein>
    <submittedName>
        <fullName evidence="2">Uncharacterized protein</fullName>
    </submittedName>
</protein>
<feature type="compositionally biased region" description="Basic residues" evidence="1">
    <location>
        <begin position="517"/>
        <end position="526"/>
    </location>
</feature>
<sequence length="526" mass="56837">FLMDFRNPGDELFIEALGRLAGMFADVRLVNLRPHTNYSVLICRGRLEQATATCQEAAKAAAHEFAMLQEQKLQLRWARAYQALHWEGTHQGYMKATYMHRALAMSMSWMTEHGVPLAASIDLPAFTHEWEAPRVLNISAFAGNEFETPEAVLRAHEALVAKLSMQDEASLTRAARLASPFPGLVGALKGCLNSEIGAGYVVMFELLSLVYGPPPDAAVVERPAGLPLSGLKSSLHVCEGHNEFLVAVKDFLDSRGLSGASLDWHATSRAPACGGFPAKFLVDMPERWDFEGADGTGELLANGKVWAERWCGCKDLFTSNCTHAKSGRELTSTALRLALAVLRQGGVAILRVGLPVSDEEVVEAVCEAVAGFEQLQLVYPTPSQGLAEAYIVALGRRRGGAIKASSDEASKGSNAEGAKSNSTRTGFCSGKTGSSGGAEEGTIVEGGLEEVDAEEEGGQERDLRQALLACSSMLVEEATLHLEMRELFASGRSLPRHGSDAQEQDMEREARESLRRWAVRHGHPCS</sequence>
<feature type="non-terminal residue" evidence="2">
    <location>
        <position position="1"/>
    </location>
</feature>
<accession>A0A061RVT7</accession>
<name>A0A061RVT7_9CHLO</name>
<organism evidence="2">
    <name type="scientific">Tetraselmis sp. GSL018</name>
    <dbReference type="NCBI Taxonomy" id="582737"/>
    <lineage>
        <taxon>Eukaryota</taxon>
        <taxon>Viridiplantae</taxon>
        <taxon>Chlorophyta</taxon>
        <taxon>core chlorophytes</taxon>
        <taxon>Chlorodendrophyceae</taxon>
        <taxon>Chlorodendrales</taxon>
        <taxon>Chlorodendraceae</taxon>
        <taxon>Tetraselmis</taxon>
    </lineage>
</organism>
<proteinExistence type="predicted"/>